<dbReference type="CDD" id="cd00038">
    <property type="entry name" value="CAP_ED"/>
    <property type="match status" value="1"/>
</dbReference>
<keyword evidence="2" id="KW-0238">DNA-binding</keyword>
<proteinExistence type="predicted"/>
<dbReference type="SUPFAM" id="SSF46785">
    <property type="entry name" value="Winged helix' DNA-binding domain"/>
    <property type="match status" value="1"/>
</dbReference>
<dbReference type="InterPro" id="IPR000595">
    <property type="entry name" value="cNMP-bd_dom"/>
</dbReference>
<dbReference type="OrthoDB" id="7506088at2"/>
<keyword evidence="1" id="KW-0805">Transcription regulation</keyword>
<evidence type="ECO:0000256" key="3">
    <source>
        <dbReference type="ARBA" id="ARBA00023163"/>
    </source>
</evidence>
<dbReference type="InterPro" id="IPR012318">
    <property type="entry name" value="HTH_CRP"/>
</dbReference>
<evidence type="ECO:0000256" key="1">
    <source>
        <dbReference type="ARBA" id="ARBA00023015"/>
    </source>
</evidence>
<dbReference type="AlphaFoldDB" id="A0A370L2X5"/>
<dbReference type="Proteomes" id="UP000255207">
    <property type="component" value="Unassembled WGS sequence"/>
</dbReference>
<organism evidence="5 6">
    <name type="scientific">Bosea caraganae</name>
    <dbReference type="NCBI Taxonomy" id="2763117"/>
    <lineage>
        <taxon>Bacteria</taxon>
        <taxon>Pseudomonadati</taxon>
        <taxon>Pseudomonadota</taxon>
        <taxon>Alphaproteobacteria</taxon>
        <taxon>Hyphomicrobiales</taxon>
        <taxon>Boseaceae</taxon>
        <taxon>Bosea</taxon>
    </lineage>
</organism>
<accession>A0A370L2X5</accession>
<dbReference type="GO" id="GO:0006355">
    <property type="term" value="P:regulation of DNA-templated transcription"/>
    <property type="evidence" value="ECO:0007669"/>
    <property type="project" value="InterPro"/>
</dbReference>
<dbReference type="SUPFAM" id="SSF51206">
    <property type="entry name" value="cAMP-binding domain-like"/>
    <property type="match status" value="1"/>
</dbReference>
<dbReference type="InterPro" id="IPR018490">
    <property type="entry name" value="cNMP-bd_dom_sf"/>
</dbReference>
<dbReference type="Pfam" id="PF13545">
    <property type="entry name" value="HTH_Crp_2"/>
    <property type="match status" value="1"/>
</dbReference>
<dbReference type="InterPro" id="IPR014710">
    <property type="entry name" value="RmlC-like_jellyroll"/>
</dbReference>
<reference evidence="6" key="1">
    <citation type="submission" date="2018-07" db="EMBL/GenBank/DDBJ databases">
        <authorList>
            <person name="Safronova V.I."/>
            <person name="Chirak E.R."/>
            <person name="Sazanova A.L."/>
        </authorList>
    </citation>
    <scope>NUCLEOTIDE SEQUENCE [LARGE SCALE GENOMIC DNA]</scope>
    <source>
        <strain evidence="6">RCAM04685</strain>
    </source>
</reference>
<comment type="caution">
    <text evidence="5">The sequence shown here is derived from an EMBL/GenBank/DDBJ whole genome shotgun (WGS) entry which is preliminary data.</text>
</comment>
<dbReference type="GO" id="GO:0003677">
    <property type="term" value="F:DNA binding"/>
    <property type="evidence" value="ECO:0007669"/>
    <property type="project" value="UniProtKB-KW"/>
</dbReference>
<gene>
    <name evidence="5" type="ORF">DWE98_19340</name>
</gene>
<protein>
    <submittedName>
        <fullName evidence="5">Crp/Fnr family transcriptional regulator</fullName>
    </submittedName>
</protein>
<sequence>MQSSRPYTRNRLLRFLSEDDFAEIFELLELVDLPKLTSLSEANETDGHSYFIETGVASIIAVSPGGRRAEVGLFGSDGMTPSGLMIDAGLSPFQVIMQIPGAGHRIHSKILARVLRDRPAFLMLLTRYAHTLAVQTAYTALSNAVHTVDERLARWILMCHDRCEGDTVSLTHDFLAVLLSVRRPSVTTSLHTLEGRALIRSERGIITIVDRPGLAAFAADAYGVPEGVYETLLNGGPPSKLPAVAAGR</sequence>
<keyword evidence="3" id="KW-0804">Transcription</keyword>
<evidence type="ECO:0000313" key="6">
    <source>
        <dbReference type="Proteomes" id="UP000255207"/>
    </source>
</evidence>
<dbReference type="InterPro" id="IPR036390">
    <property type="entry name" value="WH_DNA-bd_sf"/>
</dbReference>
<evidence type="ECO:0000313" key="5">
    <source>
        <dbReference type="EMBL" id="RDJ22587.1"/>
    </source>
</evidence>
<feature type="domain" description="HTH crp-type" evidence="4">
    <location>
        <begin position="150"/>
        <end position="216"/>
    </location>
</feature>
<dbReference type="EMBL" id="QQTP01000010">
    <property type="protein sequence ID" value="RDJ22587.1"/>
    <property type="molecule type" value="Genomic_DNA"/>
</dbReference>
<evidence type="ECO:0000256" key="2">
    <source>
        <dbReference type="ARBA" id="ARBA00023125"/>
    </source>
</evidence>
<dbReference type="InterPro" id="IPR036388">
    <property type="entry name" value="WH-like_DNA-bd_sf"/>
</dbReference>
<dbReference type="Gene3D" id="1.10.10.10">
    <property type="entry name" value="Winged helix-like DNA-binding domain superfamily/Winged helix DNA-binding domain"/>
    <property type="match status" value="1"/>
</dbReference>
<evidence type="ECO:0000259" key="4">
    <source>
        <dbReference type="Pfam" id="PF13545"/>
    </source>
</evidence>
<dbReference type="Gene3D" id="2.60.120.10">
    <property type="entry name" value="Jelly Rolls"/>
    <property type="match status" value="1"/>
</dbReference>
<name>A0A370L2X5_9HYPH</name>
<keyword evidence="6" id="KW-1185">Reference proteome</keyword>